<name>A0A392VS51_9FABA</name>
<dbReference type="Proteomes" id="UP000265520">
    <property type="component" value="Unassembled WGS sequence"/>
</dbReference>
<sequence>PCPRVAHATEQNRQKTAEVGALRPLSGALRPGQTAT</sequence>
<dbReference type="EMBL" id="LXQA011221634">
    <property type="protein sequence ID" value="MCI89525.1"/>
    <property type="molecule type" value="Genomic_DNA"/>
</dbReference>
<feature type="region of interest" description="Disordered" evidence="1">
    <location>
        <begin position="1"/>
        <end position="36"/>
    </location>
</feature>
<evidence type="ECO:0000313" key="3">
    <source>
        <dbReference type="Proteomes" id="UP000265520"/>
    </source>
</evidence>
<protein>
    <submittedName>
        <fullName evidence="2">Uncharacterized protein</fullName>
    </submittedName>
</protein>
<evidence type="ECO:0000313" key="2">
    <source>
        <dbReference type="EMBL" id="MCI89525.1"/>
    </source>
</evidence>
<dbReference type="AlphaFoldDB" id="A0A392VS51"/>
<keyword evidence="3" id="KW-1185">Reference proteome</keyword>
<comment type="caution">
    <text evidence="2">The sequence shown here is derived from an EMBL/GenBank/DDBJ whole genome shotgun (WGS) entry which is preliminary data.</text>
</comment>
<evidence type="ECO:0000256" key="1">
    <source>
        <dbReference type="SAM" id="MobiDB-lite"/>
    </source>
</evidence>
<proteinExistence type="predicted"/>
<reference evidence="2 3" key="1">
    <citation type="journal article" date="2018" name="Front. Plant Sci.">
        <title>Red Clover (Trifolium pratense) and Zigzag Clover (T. medium) - A Picture of Genomic Similarities and Differences.</title>
        <authorList>
            <person name="Dluhosova J."/>
            <person name="Istvanek J."/>
            <person name="Nedelnik J."/>
            <person name="Repkova J."/>
        </authorList>
    </citation>
    <scope>NUCLEOTIDE SEQUENCE [LARGE SCALE GENOMIC DNA]</scope>
    <source>
        <strain evidence="3">cv. 10/8</strain>
        <tissue evidence="2">Leaf</tissue>
    </source>
</reference>
<feature type="non-terminal residue" evidence="2">
    <location>
        <position position="1"/>
    </location>
</feature>
<organism evidence="2 3">
    <name type="scientific">Trifolium medium</name>
    <dbReference type="NCBI Taxonomy" id="97028"/>
    <lineage>
        <taxon>Eukaryota</taxon>
        <taxon>Viridiplantae</taxon>
        <taxon>Streptophyta</taxon>
        <taxon>Embryophyta</taxon>
        <taxon>Tracheophyta</taxon>
        <taxon>Spermatophyta</taxon>
        <taxon>Magnoliopsida</taxon>
        <taxon>eudicotyledons</taxon>
        <taxon>Gunneridae</taxon>
        <taxon>Pentapetalae</taxon>
        <taxon>rosids</taxon>
        <taxon>fabids</taxon>
        <taxon>Fabales</taxon>
        <taxon>Fabaceae</taxon>
        <taxon>Papilionoideae</taxon>
        <taxon>50 kb inversion clade</taxon>
        <taxon>NPAAA clade</taxon>
        <taxon>Hologalegina</taxon>
        <taxon>IRL clade</taxon>
        <taxon>Trifolieae</taxon>
        <taxon>Trifolium</taxon>
    </lineage>
</organism>
<accession>A0A392VS51</accession>